<dbReference type="InterPro" id="IPR000219">
    <property type="entry name" value="DH_dom"/>
</dbReference>
<dbReference type="SUPFAM" id="SSF50729">
    <property type="entry name" value="PH domain-like"/>
    <property type="match status" value="1"/>
</dbReference>
<keyword evidence="3" id="KW-0343">GTPase activation</keyword>
<dbReference type="SUPFAM" id="SSF48065">
    <property type="entry name" value="DBL homology domain (DH-domain)"/>
    <property type="match status" value="1"/>
</dbReference>
<dbReference type="SMART" id="SM00325">
    <property type="entry name" value="RhoGEF"/>
    <property type="match status" value="1"/>
</dbReference>
<dbReference type="InterPro" id="IPR011993">
    <property type="entry name" value="PH-like_dom_sf"/>
</dbReference>
<evidence type="ECO:0000256" key="1">
    <source>
        <dbReference type="ARBA" id="ARBA00004489"/>
    </source>
</evidence>
<dbReference type="PROSITE" id="PS50010">
    <property type="entry name" value="DH_2"/>
    <property type="match status" value="1"/>
</dbReference>
<dbReference type="InterPro" id="IPR000008">
    <property type="entry name" value="C2_dom"/>
</dbReference>
<dbReference type="SMART" id="SM00324">
    <property type="entry name" value="RhoGAP"/>
    <property type="match status" value="1"/>
</dbReference>
<dbReference type="PANTHER" id="PTHR23182:SF6">
    <property type="entry name" value="ACTIVE BREAKPOINT CLUSTER REGION-RELATED PROTEIN-LIKE"/>
    <property type="match status" value="1"/>
</dbReference>
<feature type="domain" description="DH" evidence="10">
    <location>
        <begin position="76"/>
        <end position="268"/>
    </location>
</feature>
<evidence type="ECO:0000256" key="6">
    <source>
        <dbReference type="ARBA" id="ARBA00023273"/>
    </source>
</evidence>
<keyword evidence="13" id="KW-1185">Reference proteome</keyword>
<gene>
    <name evidence="12" type="ORF">NDU88_004549</name>
</gene>
<keyword evidence="6" id="KW-0966">Cell projection</keyword>
<dbReference type="Proteomes" id="UP001066276">
    <property type="component" value="Chromosome 7"/>
</dbReference>
<feature type="domain" description="C2" evidence="9">
    <location>
        <begin position="467"/>
        <end position="590"/>
    </location>
</feature>
<dbReference type="AlphaFoldDB" id="A0AAV7PLB4"/>
<dbReference type="Gene3D" id="1.10.555.10">
    <property type="entry name" value="Rho GTPase activation protein"/>
    <property type="match status" value="1"/>
</dbReference>
<dbReference type="GO" id="GO:0005096">
    <property type="term" value="F:GTPase activator activity"/>
    <property type="evidence" value="ECO:0007669"/>
    <property type="project" value="UniProtKB-KW"/>
</dbReference>
<evidence type="ECO:0000256" key="4">
    <source>
        <dbReference type="ARBA" id="ARBA00022658"/>
    </source>
</evidence>
<evidence type="ECO:0000313" key="13">
    <source>
        <dbReference type="Proteomes" id="UP001066276"/>
    </source>
</evidence>
<dbReference type="CDD" id="cd00160">
    <property type="entry name" value="RhoGEF"/>
    <property type="match status" value="1"/>
</dbReference>
<dbReference type="GO" id="GO:0005085">
    <property type="term" value="F:guanyl-nucleotide exchange factor activity"/>
    <property type="evidence" value="ECO:0007669"/>
    <property type="project" value="UniProtKB-KW"/>
</dbReference>
<comment type="subcellular location">
    <subcellularLocation>
        <location evidence="1">Cell projection</location>
        <location evidence="1">Axon</location>
    </subcellularLocation>
    <subcellularLocation>
        <location evidence="2">Cell projection</location>
        <location evidence="2">Dendritic spine</location>
    </subcellularLocation>
</comment>
<dbReference type="SMART" id="SM00233">
    <property type="entry name" value="PH"/>
    <property type="match status" value="1"/>
</dbReference>
<dbReference type="InterPro" id="IPR001331">
    <property type="entry name" value="GDS_CDC24_CS"/>
</dbReference>
<evidence type="ECO:0000256" key="3">
    <source>
        <dbReference type="ARBA" id="ARBA00022468"/>
    </source>
</evidence>
<evidence type="ECO:0000256" key="5">
    <source>
        <dbReference type="ARBA" id="ARBA00023018"/>
    </source>
</evidence>
<dbReference type="PROSITE" id="PS00741">
    <property type="entry name" value="DH_1"/>
    <property type="match status" value="1"/>
</dbReference>
<evidence type="ECO:0000256" key="7">
    <source>
        <dbReference type="SAM" id="MobiDB-lite"/>
    </source>
</evidence>
<dbReference type="GO" id="GO:0016020">
    <property type="term" value="C:membrane"/>
    <property type="evidence" value="ECO:0007669"/>
    <property type="project" value="TreeGrafter"/>
</dbReference>
<dbReference type="InterPro" id="IPR001849">
    <property type="entry name" value="PH_domain"/>
</dbReference>
<dbReference type="InterPro" id="IPR008936">
    <property type="entry name" value="Rho_GTPase_activation_prot"/>
</dbReference>
<dbReference type="PROSITE" id="PS50238">
    <property type="entry name" value="RHOGAP"/>
    <property type="match status" value="1"/>
</dbReference>
<reference evidence="12" key="1">
    <citation type="journal article" date="2022" name="bioRxiv">
        <title>Sequencing and chromosome-scale assembly of the giantPleurodeles waltlgenome.</title>
        <authorList>
            <person name="Brown T."/>
            <person name="Elewa A."/>
            <person name="Iarovenko S."/>
            <person name="Subramanian E."/>
            <person name="Araus A.J."/>
            <person name="Petzold A."/>
            <person name="Susuki M."/>
            <person name="Suzuki K.-i.T."/>
            <person name="Hayashi T."/>
            <person name="Toyoda A."/>
            <person name="Oliveira C."/>
            <person name="Osipova E."/>
            <person name="Leigh N.D."/>
            <person name="Simon A."/>
            <person name="Yun M.H."/>
        </authorList>
    </citation>
    <scope>NUCLEOTIDE SEQUENCE</scope>
    <source>
        <strain evidence="12">20211129_DDA</strain>
        <tissue evidence="12">Liver</tissue>
    </source>
</reference>
<dbReference type="Gene3D" id="2.30.29.30">
    <property type="entry name" value="Pleckstrin-homology domain (PH domain)/Phosphotyrosine-binding domain (PTB)"/>
    <property type="match status" value="1"/>
</dbReference>
<evidence type="ECO:0000259" key="8">
    <source>
        <dbReference type="PROSITE" id="PS50003"/>
    </source>
</evidence>
<dbReference type="InterPro" id="IPR000198">
    <property type="entry name" value="RhoGAP_dom"/>
</dbReference>
<evidence type="ECO:0000259" key="11">
    <source>
        <dbReference type="PROSITE" id="PS50238"/>
    </source>
</evidence>
<dbReference type="InterPro" id="IPR037769">
    <property type="entry name" value="Abr/Bcr"/>
</dbReference>
<dbReference type="Pfam" id="PF00620">
    <property type="entry name" value="RhoGAP"/>
    <property type="match status" value="1"/>
</dbReference>
<dbReference type="PROSITE" id="PS50003">
    <property type="entry name" value="PH_DOMAIN"/>
    <property type="match status" value="1"/>
</dbReference>
<feature type="region of interest" description="Disordered" evidence="7">
    <location>
        <begin position="822"/>
        <end position="852"/>
    </location>
</feature>
<proteinExistence type="predicted"/>
<keyword evidence="4" id="KW-0344">Guanine-nucleotide releasing factor</keyword>
<accession>A0AAV7PLB4</accession>
<evidence type="ECO:0000313" key="12">
    <source>
        <dbReference type="EMBL" id="KAJ1126140.1"/>
    </source>
</evidence>
<feature type="domain" description="Rho-GAP" evidence="11">
    <location>
        <begin position="624"/>
        <end position="820"/>
    </location>
</feature>
<sequence>MDLFFEAVEYLQENSVGVEESDGEDYEECETVFRGGTGDAITFVDSPLLLLQGSQNSFSAMSNEQVVSCEQDLLEKRTAALRKMVACEAEYLSGLEALVLLMKALKMTAKTSQPVLSSQQIQAIFFQVPELLQLHQWFYHCLRQRLEQVENQQPAVGDLFQNLVTQLGVYRSYIGNHHLAQQTVKKCSSTDGRFQKVAEAIKLPVSSKDAKSIYTLEELLLTPIDRVTRNTLALHDLLRYTPKDHQDYPLLQDALCTSNYFLSGVNDEISPHKSSESSAMSKKRNLVKDGFLIDVSDGSRHLRHLFLFSDVLLCAKLKPGKLEGYKCEWFVPLTDLTLQSPLESEVPLPVPSEPLELLEDVRLRIYQAKLELQEEKRLTRGSFRRAIEKAKKKLIDNELWLLKNAPAIPLNIHSKNGKSFTVLLSSEYELLDWKEQIEQTKNRNLDSEPLVFSAITKLTGFLVALRRTERLPLQSESNGSKHCFLLCGTLTVAVHSIKNLPSAAAHYISLESDTYGYFEKKSQSSDFASGTAIDWEEELELELDGARALRLLCYERTEEKALCKSRVIGRTEVQLDPHELQPTEWSEVSLDLNGVAISLSMRFVAHDLQPPSAMSSTQREVFGAPIASTSRRDGSLVPHIIQRCVEQVEKRGLEELGIYRISGLSTDVQTLKMAFNTDTRVASIRASGMDVHAVAGCLKLYLRDLPESLLSSELFTDFNQALDIANAVDKDRRMQGLLESLPDVNLHTFLFLVEHLKHVASKESVNKMSLYNLATVFGPTLLRPPQRDQLEPGFPSHISQEVVVQVQVLLYYLQSESITAPQERRRTRSVSAQKLQHEGHPEIGAAPGHPVE</sequence>
<feature type="domain" description="PH" evidence="8">
    <location>
        <begin position="285"/>
        <end position="442"/>
    </location>
</feature>
<dbReference type="InterPro" id="IPR035899">
    <property type="entry name" value="DBL_dom_sf"/>
</dbReference>
<dbReference type="GO" id="GO:0030424">
    <property type="term" value="C:axon"/>
    <property type="evidence" value="ECO:0007669"/>
    <property type="project" value="UniProtKB-SubCell"/>
</dbReference>
<keyword evidence="5" id="KW-0770">Synapse</keyword>
<dbReference type="PANTHER" id="PTHR23182">
    <property type="entry name" value="BREAKPOINT CLUSTER REGION PROTEIN BCR"/>
    <property type="match status" value="1"/>
</dbReference>
<dbReference type="Pfam" id="PF00621">
    <property type="entry name" value="RhoGEF"/>
    <property type="match status" value="1"/>
</dbReference>
<evidence type="ECO:0000259" key="10">
    <source>
        <dbReference type="PROSITE" id="PS50010"/>
    </source>
</evidence>
<evidence type="ECO:0000256" key="2">
    <source>
        <dbReference type="ARBA" id="ARBA00004552"/>
    </source>
</evidence>
<evidence type="ECO:0000259" key="9">
    <source>
        <dbReference type="PROSITE" id="PS50004"/>
    </source>
</evidence>
<name>A0AAV7PLB4_PLEWA</name>
<dbReference type="Gene3D" id="1.20.900.10">
    <property type="entry name" value="Dbl homology (DH) domain"/>
    <property type="match status" value="1"/>
</dbReference>
<protein>
    <submittedName>
        <fullName evidence="12">Uncharacterized protein</fullName>
    </submittedName>
</protein>
<dbReference type="SUPFAM" id="SSF48350">
    <property type="entry name" value="GTPase activation domain, GAP"/>
    <property type="match status" value="1"/>
</dbReference>
<comment type="caution">
    <text evidence="12">The sequence shown here is derived from an EMBL/GenBank/DDBJ whole genome shotgun (WGS) entry which is preliminary data.</text>
</comment>
<dbReference type="EMBL" id="JANPWB010000011">
    <property type="protein sequence ID" value="KAJ1126140.1"/>
    <property type="molecule type" value="Genomic_DNA"/>
</dbReference>
<organism evidence="12 13">
    <name type="scientific">Pleurodeles waltl</name>
    <name type="common">Iberian ribbed newt</name>
    <dbReference type="NCBI Taxonomy" id="8319"/>
    <lineage>
        <taxon>Eukaryota</taxon>
        <taxon>Metazoa</taxon>
        <taxon>Chordata</taxon>
        <taxon>Craniata</taxon>
        <taxon>Vertebrata</taxon>
        <taxon>Euteleostomi</taxon>
        <taxon>Amphibia</taxon>
        <taxon>Batrachia</taxon>
        <taxon>Caudata</taxon>
        <taxon>Salamandroidea</taxon>
        <taxon>Salamandridae</taxon>
        <taxon>Pleurodelinae</taxon>
        <taxon>Pleurodeles</taxon>
    </lineage>
</organism>
<dbReference type="GO" id="GO:0035556">
    <property type="term" value="P:intracellular signal transduction"/>
    <property type="evidence" value="ECO:0007669"/>
    <property type="project" value="InterPro"/>
</dbReference>
<dbReference type="GO" id="GO:0043197">
    <property type="term" value="C:dendritic spine"/>
    <property type="evidence" value="ECO:0007669"/>
    <property type="project" value="UniProtKB-SubCell"/>
</dbReference>
<dbReference type="PROSITE" id="PS50004">
    <property type="entry name" value="C2"/>
    <property type="match status" value="1"/>
</dbReference>